<dbReference type="InterPro" id="IPR012255">
    <property type="entry name" value="ETF_b"/>
</dbReference>
<reference evidence="4" key="1">
    <citation type="submission" date="2010-11" db="EMBL/GenBank/DDBJ databases">
        <title>The complete genome of Mahella australiensis DSM 15567.</title>
        <authorList>
            <consortium name="US DOE Joint Genome Institute (JGI-PGF)"/>
            <person name="Lucas S."/>
            <person name="Copeland A."/>
            <person name="Lapidus A."/>
            <person name="Bruce D."/>
            <person name="Goodwin L."/>
            <person name="Pitluck S."/>
            <person name="Kyrpides N."/>
            <person name="Mavromatis K."/>
            <person name="Pagani I."/>
            <person name="Ivanova N."/>
            <person name="Teshima H."/>
            <person name="Brettin T."/>
            <person name="Detter J.C."/>
            <person name="Han C."/>
            <person name="Tapia R."/>
            <person name="Land M."/>
            <person name="Hauser L."/>
            <person name="Markowitz V."/>
            <person name="Cheng J.-F."/>
            <person name="Hugenholtz P."/>
            <person name="Woyke T."/>
            <person name="Wu D."/>
            <person name="Spring S."/>
            <person name="Pukall R."/>
            <person name="Steenblock K."/>
            <person name="Schneider S."/>
            <person name="Klenk H.-P."/>
            <person name="Eisen J.A."/>
        </authorList>
    </citation>
    <scope>NUCLEOTIDE SEQUENCE [LARGE SCALE GENOMIC DNA]</scope>
    <source>
        <strain evidence="4">DSM 15567 / CIP 107919 / 50-1 BON</strain>
    </source>
</reference>
<reference evidence="3 4" key="2">
    <citation type="journal article" date="2011" name="Stand. Genomic Sci.">
        <title>Complete genome sequence of Mahella australiensis type strain (50-1 BON).</title>
        <authorList>
            <person name="Sikorski J."/>
            <person name="Teshima H."/>
            <person name="Nolan M."/>
            <person name="Lucas S."/>
            <person name="Hammon N."/>
            <person name="Deshpande S."/>
            <person name="Cheng J.F."/>
            <person name="Pitluck S."/>
            <person name="Liolios K."/>
            <person name="Pagani I."/>
            <person name="Ivanova N."/>
            <person name="Huntemann M."/>
            <person name="Mavromatis K."/>
            <person name="Ovchinikova G."/>
            <person name="Pati A."/>
            <person name="Tapia R."/>
            <person name="Han C."/>
            <person name="Goodwin L."/>
            <person name="Chen A."/>
            <person name="Palaniappan K."/>
            <person name="Land M."/>
            <person name="Hauser L."/>
            <person name="Ngatchou-Djao O.D."/>
            <person name="Rohde M."/>
            <person name="Pukall R."/>
            <person name="Spring S."/>
            <person name="Abt B."/>
            <person name="Goker M."/>
            <person name="Detter J.C."/>
            <person name="Woyke T."/>
            <person name="Bristow J."/>
            <person name="Markowitz V."/>
            <person name="Hugenholtz P."/>
            <person name="Eisen J.A."/>
            <person name="Kyrpides N.C."/>
            <person name="Klenk H.P."/>
            <person name="Lapidus A."/>
        </authorList>
    </citation>
    <scope>NUCLEOTIDE SEQUENCE [LARGE SCALE GENOMIC DNA]</scope>
    <source>
        <strain evidence="4">DSM 15567 / CIP 107919 / 50-1 BON</strain>
    </source>
</reference>
<feature type="domain" description="Electron transfer flavoprotein alpha/beta-subunit N-terminal" evidence="2">
    <location>
        <begin position="22"/>
        <end position="213"/>
    </location>
</feature>
<dbReference type="AlphaFoldDB" id="F3ZWR9"/>
<dbReference type="EMBL" id="CP002360">
    <property type="protein sequence ID" value="AEE96512.1"/>
    <property type="molecule type" value="Genomic_DNA"/>
</dbReference>
<dbReference type="PANTHER" id="PTHR21294">
    <property type="entry name" value="ELECTRON TRANSFER FLAVOPROTEIN BETA-SUBUNIT"/>
    <property type="match status" value="1"/>
</dbReference>
<evidence type="ECO:0000259" key="2">
    <source>
        <dbReference type="SMART" id="SM00893"/>
    </source>
</evidence>
<dbReference type="PIRSF" id="PIRSF000090">
    <property type="entry name" value="Beta-ETF"/>
    <property type="match status" value="1"/>
</dbReference>
<dbReference type="CDD" id="cd01714">
    <property type="entry name" value="ETF_beta"/>
    <property type="match status" value="1"/>
</dbReference>
<keyword evidence="4" id="KW-1185">Reference proteome</keyword>
<proteinExistence type="predicted"/>
<dbReference type="HOGENOM" id="CLU_060196_2_1_9"/>
<dbReference type="InterPro" id="IPR014729">
    <property type="entry name" value="Rossmann-like_a/b/a_fold"/>
</dbReference>
<dbReference type="InterPro" id="IPR014730">
    <property type="entry name" value="ETF_a/b_N"/>
</dbReference>
<name>F3ZWR9_MAHA5</name>
<dbReference type="RefSeq" id="WP_013780942.1">
    <property type="nucleotide sequence ID" value="NC_015520.1"/>
</dbReference>
<dbReference type="STRING" id="697281.Mahau_1318"/>
<gene>
    <name evidence="3" type="ordered locus">Mahau_1318</name>
</gene>
<dbReference type="Pfam" id="PF01012">
    <property type="entry name" value="ETF"/>
    <property type="match status" value="1"/>
</dbReference>
<protein>
    <recommendedName>
        <fullName evidence="1">Electron transfer flavoprotein small subunit</fullName>
    </recommendedName>
</protein>
<sequence>MNIIVCIKQVPATNDVKINKDTNTLVRDEAQSVINPFDTYAVEEGVRLKEATGGKITVISMGIPKVADILKECIAVGADDGILLSDRAFAGADTLATSAALAAGINKIGDYDIIICGKQAIDGDTGQVGPELAERLGIPHITCVRKIEEIKEDYIRAQRMTDFGYEVIECSLPAVITVVKEINEPRLPSIKGMMKAKKAVIPVWTADDVGADKDKIGLRGSPTKVIKTFTPEININTEIIDGTPEEQAHKLVEKLLQLQIKVPV</sequence>
<evidence type="ECO:0000313" key="4">
    <source>
        <dbReference type="Proteomes" id="UP000008457"/>
    </source>
</evidence>
<dbReference type="Gene3D" id="3.40.50.620">
    <property type="entry name" value="HUPs"/>
    <property type="match status" value="1"/>
</dbReference>
<dbReference type="PANTHER" id="PTHR21294:SF17">
    <property type="entry name" value="PROTEIN FIXA"/>
    <property type="match status" value="1"/>
</dbReference>
<dbReference type="Proteomes" id="UP000008457">
    <property type="component" value="Chromosome"/>
</dbReference>
<evidence type="ECO:0000313" key="3">
    <source>
        <dbReference type="EMBL" id="AEE96512.1"/>
    </source>
</evidence>
<dbReference type="KEGG" id="mas:Mahau_1318"/>
<organism evidence="3 4">
    <name type="scientific">Mahella australiensis (strain DSM 15567 / CIP 107919 / 50-1 BON)</name>
    <dbReference type="NCBI Taxonomy" id="697281"/>
    <lineage>
        <taxon>Bacteria</taxon>
        <taxon>Bacillati</taxon>
        <taxon>Bacillota</taxon>
        <taxon>Clostridia</taxon>
        <taxon>Thermoanaerobacterales</taxon>
        <taxon>Thermoanaerobacterales Family IV. Incertae Sedis</taxon>
        <taxon>Mahella</taxon>
    </lineage>
</organism>
<dbReference type="SMART" id="SM00893">
    <property type="entry name" value="ETF"/>
    <property type="match status" value="1"/>
</dbReference>
<accession>F3ZWR9</accession>
<dbReference type="SUPFAM" id="SSF52402">
    <property type="entry name" value="Adenine nucleotide alpha hydrolases-like"/>
    <property type="match status" value="1"/>
</dbReference>
<evidence type="ECO:0000256" key="1">
    <source>
        <dbReference type="ARBA" id="ARBA00042002"/>
    </source>
</evidence>
<dbReference type="GO" id="GO:0009055">
    <property type="term" value="F:electron transfer activity"/>
    <property type="evidence" value="ECO:0007669"/>
    <property type="project" value="InterPro"/>
</dbReference>
<dbReference type="eggNOG" id="COG2086">
    <property type="taxonomic scope" value="Bacteria"/>
</dbReference>
<dbReference type="OrthoDB" id="9804960at2"/>
<dbReference type="InterPro" id="IPR033948">
    <property type="entry name" value="ETF_beta_N"/>
</dbReference>